<keyword evidence="12" id="KW-1185">Reference proteome</keyword>
<dbReference type="Gene3D" id="3.40.850.10">
    <property type="entry name" value="Kinesin motor domain"/>
    <property type="match status" value="1"/>
</dbReference>
<evidence type="ECO:0000256" key="9">
    <source>
        <dbReference type="SAM" id="MobiDB-lite"/>
    </source>
</evidence>
<dbReference type="KEGG" id="cot:CORT_0C06420"/>
<dbReference type="SMART" id="SM00129">
    <property type="entry name" value="KISc"/>
    <property type="match status" value="1"/>
</dbReference>
<evidence type="ECO:0000256" key="2">
    <source>
        <dbReference type="ARBA" id="ARBA00022701"/>
    </source>
</evidence>
<evidence type="ECO:0000259" key="10">
    <source>
        <dbReference type="PROSITE" id="PS50067"/>
    </source>
</evidence>
<feature type="domain" description="Kinesin motor" evidence="10">
    <location>
        <begin position="355"/>
        <end position="686"/>
    </location>
</feature>
<comment type="similarity">
    <text evidence="1">Belongs to the TRAFAC class myosin-kinesin ATPase superfamily. Kinesin family. KIN-14 subfamily.</text>
</comment>
<accession>H8X464</accession>
<dbReference type="PROSITE" id="PS00411">
    <property type="entry name" value="KINESIN_MOTOR_1"/>
    <property type="match status" value="1"/>
</dbReference>
<reference evidence="11 12" key="1">
    <citation type="journal article" date="2012" name="PLoS ONE">
        <title>Sequence and analysis of the genome of the pathogenic yeast Candida orthopsilosis.</title>
        <authorList>
            <person name="Riccombeni A."/>
            <person name="Vidanes G."/>
            <person name="Proux-Wera E."/>
            <person name="Wolfe K.H."/>
            <person name="Butler G."/>
        </authorList>
    </citation>
    <scope>NUCLEOTIDE SEQUENCE [LARGE SCALE GENOMIC DNA]</scope>
    <source>
        <strain evidence="11 12">Co 90-125</strain>
    </source>
</reference>
<evidence type="ECO:0000256" key="8">
    <source>
        <dbReference type="SAM" id="Coils"/>
    </source>
</evidence>
<dbReference type="InterPro" id="IPR001752">
    <property type="entry name" value="Kinesin_motor_dom"/>
</dbReference>
<dbReference type="Proteomes" id="UP000005018">
    <property type="component" value="Chromosome 3"/>
</dbReference>
<protein>
    <recommendedName>
        <fullName evidence="7">Kinesin-like protein</fullName>
    </recommendedName>
</protein>
<dbReference type="EMBL" id="HE681721">
    <property type="protein sequence ID" value="CCG26016.1"/>
    <property type="molecule type" value="Genomic_DNA"/>
</dbReference>
<keyword evidence="5 6" id="KW-0505">Motor protein</keyword>
<feature type="binding site" evidence="6">
    <location>
        <begin position="445"/>
        <end position="452"/>
    </location>
    <ligand>
        <name>ATP</name>
        <dbReference type="ChEBI" id="CHEBI:30616"/>
    </ligand>
</feature>
<dbReference type="OrthoDB" id="3176171at2759"/>
<evidence type="ECO:0000256" key="3">
    <source>
        <dbReference type="ARBA" id="ARBA00022741"/>
    </source>
</evidence>
<keyword evidence="2 7" id="KW-0493">Microtubule</keyword>
<dbReference type="InterPro" id="IPR027417">
    <property type="entry name" value="P-loop_NTPase"/>
</dbReference>
<feature type="coiled-coil region" evidence="8">
    <location>
        <begin position="156"/>
        <end position="209"/>
    </location>
</feature>
<dbReference type="GO" id="GO:0007018">
    <property type="term" value="P:microtubule-based movement"/>
    <property type="evidence" value="ECO:0007669"/>
    <property type="project" value="InterPro"/>
</dbReference>
<dbReference type="PRINTS" id="PR00380">
    <property type="entry name" value="KINESINHEAVY"/>
</dbReference>
<feature type="compositionally biased region" description="Basic and acidic residues" evidence="9">
    <location>
        <begin position="237"/>
        <end position="246"/>
    </location>
</feature>
<dbReference type="GeneID" id="14539370"/>
<feature type="coiled-coil region" evidence="8">
    <location>
        <begin position="321"/>
        <end position="355"/>
    </location>
</feature>
<dbReference type="SUPFAM" id="SSF52540">
    <property type="entry name" value="P-loop containing nucleoside triphosphate hydrolases"/>
    <property type="match status" value="1"/>
</dbReference>
<evidence type="ECO:0000256" key="7">
    <source>
        <dbReference type="RuleBase" id="RU000394"/>
    </source>
</evidence>
<dbReference type="GO" id="GO:0003777">
    <property type="term" value="F:microtubule motor activity"/>
    <property type="evidence" value="ECO:0007669"/>
    <property type="project" value="InterPro"/>
</dbReference>
<dbReference type="GO" id="GO:0008017">
    <property type="term" value="F:microtubule binding"/>
    <property type="evidence" value="ECO:0007669"/>
    <property type="project" value="InterPro"/>
</dbReference>
<evidence type="ECO:0000256" key="1">
    <source>
        <dbReference type="ARBA" id="ARBA00010899"/>
    </source>
</evidence>
<dbReference type="InterPro" id="IPR036961">
    <property type="entry name" value="Kinesin_motor_dom_sf"/>
</dbReference>
<dbReference type="Pfam" id="PF00225">
    <property type="entry name" value="Kinesin"/>
    <property type="match status" value="1"/>
</dbReference>
<proteinExistence type="inferred from homology"/>
<dbReference type="GO" id="GO:0005874">
    <property type="term" value="C:microtubule"/>
    <property type="evidence" value="ECO:0007669"/>
    <property type="project" value="UniProtKB-KW"/>
</dbReference>
<dbReference type="HOGENOM" id="CLU_001485_12_4_1"/>
<feature type="region of interest" description="Disordered" evidence="9">
    <location>
        <begin position="1"/>
        <end position="67"/>
    </location>
</feature>
<evidence type="ECO:0000256" key="5">
    <source>
        <dbReference type="ARBA" id="ARBA00023175"/>
    </source>
</evidence>
<evidence type="ECO:0000256" key="4">
    <source>
        <dbReference type="ARBA" id="ARBA00022840"/>
    </source>
</evidence>
<dbReference type="InterPro" id="IPR027640">
    <property type="entry name" value="Kinesin-like_fam"/>
</dbReference>
<evidence type="ECO:0000256" key="6">
    <source>
        <dbReference type="PROSITE-ProRule" id="PRU00283"/>
    </source>
</evidence>
<dbReference type="InterPro" id="IPR019821">
    <property type="entry name" value="Kinesin_motor_CS"/>
</dbReference>
<sequence length="690" mass="78837">MTPDNMNSKNDFEDKENIGQSVHMGHKSQSTILSSPPLDKRLRENHLTTSHQTTKMRKFTPTASRSTGFTISDVHRLRQQINEKEQDSDSLNTSLVTLRTQIQSQSLNNFTLESKYLNLVTQLTELKSNIENLNDFEESSMRELQHKFDITSQKMMVQHQERLNSKKEEIAAEIDKMLQEKQGKYLDVIEKLNSSVKSLEEVKEELGTELEQRIDAAKKSFQEEAESRRNKLAKSRSVNEEKSASVKHTISDLKKEIIEINEISIPSKQKEYTRYDSILHQLQSKNSEKQKEIDSTRNFIANKNKQVTELNEQSKLRSEELARMKFEIKRMKMELVDQETKRRKLHSQLQDLKGNIRVFCRIRAVPGESKLIKFDLPDDDLNEDAKQELSIVKENVGISNSSNSYRFQFDKIFSMNHENEYIFEEYSQLIQSCIDGANVCVFAYGQTGSGKTFTMSHPENGMIPLSIKKIFDDIKELDAQEQQWEYEISGKFIEIYNENIIDLLNSQSNDKHEIKHDDINCKTKLTNITTIPITSPSQANLILEQVNKRRSTAATKSNDKSSRSHSIFIIDIKGSNKATGVKTFGTLNLIDLAGSERINVSQVEGERLKETQAINKSLSAVGDVISSLNSNQGSHIPYRNSKLTYLLKHSLGGNSKTLMFVNISPLSANFNETINSLRFATKVNSTKLGQ</sequence>
<evidence type="ECO:0000313" key="12">
    <source>
        <dbReference type="Proteomes" id="UP000005018"/>
    </source>
</evidence>
<name>H8X464_CANO9</name>
<gene>
    <name evidence="11" type="ORF">CORT_0C06420</name>
</gene>
<keyword evidence="4 6" id="KW-0067">ATP-binding</keyword>
<dbReference type="PANTHER" id="PTHR47972:SF45">
    <property type="entry name" value="PROTEIN CLARET SEGREGATIONAL"/>
    <property type="match status" value="1"/>
</dbReference>
<keyword evidence="3 6" id="KW-0547">Nucleotide-binding</keyword>
<dbReference type="PROSITE" id="PS50067">
    <property type="entry name" value="KINESIN_MOTOR_2"/>
    <property type="match status" value="1"/>
</dbReference>
<dbReference type="eggNOG" id="KOG0239">
    <property type="taxonomic scope" value="Eukaryota"/>
</dbReference>
<dbReference type="GO" id="GO:0005524">
    <property type="term" value="F:ATP binding"/>
    <property type="evidence" value="ECO:0007669"/>
    <property type="project" value="UniProtKB-UniRule"/>
</dbReference>
<evidence type="ECO:0000313" key="11">
    <source>
        <dbReference type="EMBL" id="CCG26016.1"/>
    </source>
</evidence>
<keyword evidence="8" id="KW-0175">Coiled coil</keyword>
<dbReference type="AlphaFoldDB" id="H8X464"/>
<dbReference type="PANTHER" id="PTHR47972">
    <property type="entry name" value="KINESIN-LIKE PROTEIN KLP-3"/>
    <property type="match status" value="1"/>
</dbReference>
<dbReference type="RefSeq" id="XP_003868920.1">
    <property type="nucleotide sequence ID" value="XM_003868872.1"/>
</dbReference>
<feature type="region of interest" description="Disordered" evidence="9">
    <location>
        <begin position="221"/>
        <end position="246"/>
    </location>
</feature>
<organism evidence="11 12">
    <name type="scientific">Candida orthopsilosis (strain 90-125)</name>
    <name type="common">Yeast</name>
    <dbReference type="NCBI Taxonomy" id="1136231"/>
    <lineage>
        <taxon>Eukaryota</taxon>
        <taxon>Fungi</taxon>
        <taxon>Dikarya</taxon>
        <taxon>Ascomycota</taxon>
        <taxon>Saccharomycotina</taxon>
        <taxon>Pichiomycetes</taxon>
        <taxon>Debaryomycetaceae</taxon>
        <taxon>Candida/Lodderomyces clade</taxon>
        <taxon>Candida</taxon>
    </lineage>
</organism>